<dbReference type="SUPFAM" id="SSF55874">
    <property type="entry name" value="ATPase domain of HSP90 chaperone/DNA topoisomerase II/histidine kinase"/>
    <property type="match status" value="1"/>
</dbReference>
<dbReference type="AlphaFoldDB" id="A0A8J2ZYF0"/>
<evidence type="ECO:0000259" key="8">
    <source>
        <dbReference type="PROSITE" id="PS50885"/>
    </source>
</evidence>
<comment type="subcellular location">
    <subcellularLocation>
        <location evidence="1">Cell membrane</location>
        <topology evidence="1">Multi-pass membrane protein</topology>
    </subcellularLocation>
</comment>
<feature type="transmembrane region" description="Helical" evidence="7">
    <location>
        <begin position="266"/>
        <end position="291"/>
    </location>
</feature>
<keyword evidence="5" id="KW-0418">Kinase</keyword>
<keyword evidence="3" id="KW-0597">Phosphoprotein</keyword>
<keyword evidence="7" id="KW-1133">Transmembrane helix</keyword>
<reference evidence="9" key="1">
    <citation type="journal article" date="2014" name="Int. J. Syst. Evol. Microbiol.">
        <title>Complete genome sequence of Corynebacterium casei LMG S-19264T (=DSM 44701T), isolated from a smear-ripened cheese.</title>
        <authorList>
            <consortium name="US DOE Joint Genome Institute (JGI-PGF)"/>
            <person name="Walter F."/>
            <person name="Albersmeier A."/>
            <person name="Kalinowski J."/>
            <person name="Ruckert C."/>
        </authorList>
    </citation>
    <scope>NUCLEOTIDE SEQUENCE</scope>
    <source>
        <strain evidence="9">CGMCC 1.12777</strain>
    </source>
</reference>
<comment type="caution">
    <text evidence="9">The sequence shown here is derived from an EMBL/GenBank/DDBJ whole genome shotgun (WGS) entry which is preliminary data.</text>
</comment>
<dbReference type="GO" id="GO:0000155">
    <property type="term" value="F:phosphorelay sensor kinase activity"/>
    <property type="evidence" value="ECO:0007669"/>
    <property type="project" value="InterPro"/>
</dbReference>
<gene>
    <name evidence="9" type="ORF">GCM10007096_34160</name>
</gene>
<dbReference type="InterPro" id="IPR003594">
    <property type="entry name" value="HATPase_dom"/>
</dbReference>
<reference evidence="9" key="2">
    <citation type="submission" date="2020-09" db="EMBL/GenBank/DDBJ databases">
        <authorList>
            <person name="Sun Q."/>
            <person name="Zhou Y."/>
        </authorList>
    </citation>
    <scope>NUCLEOTIDE SEQUENCE</scope>
    <source>
        <strain evidence="9">CGMCC 1.12777</strain>
    </source>
</reference>
<keyword evidence="6 7" id="KW-0472">Membrane</keyword>
<dbReference type="Proteomes" id="UP000656813">
    <property type="component" value="Unassembled WGS sequence"/>
</dbReference>
<dbReference type="InterPro" id="IPR050640">
    <property type="entry name" value="Bact_2-comp_sensor_kinase"/>
</dbReference>
<dbReference type="Pfam" id="PF02518">
    <property type="entry name" value="HATPase_c"/>
    <property type="match status" value="1"/>
</dbReference>
<organism evidence="9 10">
    <name type="scientific">Pullulanibacillus pueri</name>
    <dbReference type="NCBI Taxonomy" id="1437324"/>
    <lineage>
        <taxon>Bacteria</taxon>
        <taxon>Bacillati</taxon>
        <taxon>Bacillota</taxon>
        <taxon>Bacilli</taxon>
        <taxon>Bacillales</taxon>
        <taxon>Sporolactobacillaceae</taxon>
        <taxon>Pullulanibacillus</taxon>
    </lineage>
</organism>
<dbReference type="Gene3D" id="6.10.340.10">
    <property type="match status" value="1"/>
</dbReference>
<dbReference type="InterPro" id="IPR010559">
    <property type="entry name" value="Sig_transdc_His_kin_internal"/>
</dbReference>
<evidence type="ECO:0000256" key="4">
    <source>
        <dbReference type="ARBA" id="ARBA00022679"/>
    </source>
</evidence>
<dbReference type="InterPro" id="IPR036890">
    <property type="entry name" value="HATPase_C_sf"/>
</dbReference>
<dbReference type="Pfam" id="PF06580">
    <property type="entry name" value="His_kinase"/>
    <property type="match status" value="1"/>
</dbReference>
<evidence type="ECO:0000256" key="6">
    <source>
        <dbReference type="ARBA" id="ARBA00023136"/>
    </source>
</evidence>
<keyword evidence="4" id="KW-0808">Transferase</keyword>
<dbReference type="CDD" id="cd06225">
    <property type="entry name" value="HAMP"/>
    <property type="match status" value="1"/>
</dbReference>
<dbReference type="Gene3D" id="3.30.565.10">
    <property type="entry name" value="Histidine kinase-like ATPase, C-terminal domain"/>
    <property type="match status" value="1"/>
</dbReference>
<dbReference type="PROSITE" id="PS50885">
    <property type="entry name" value="HAMP"/>
    <property type="match status" value="1"/>
</dbReference>
<dbReference type="InterPro" id="IPR003660">
    <property type="entry name" value="HAMP_dom"/>
</dbReference>
<evidence type="ECO:0000256" key="1">
    <source>
        <dbReference type="ARBA" id="ARBA00004651"/>
    </source>
</evidence>
<evidence type="ECO:0000256" key="7">
    <source>
        <dbReference type="SAM" id="Phobius"/>
    </source>
</evidence>
<keyword evidence="2" id="KW-1003">Cell membrane</keyword>
<evidence type="ECO:0000256" key="2">
    <source>
        <dbReference type="ARBA" id="ARBA00022475"/>
    </source>
</evidence>
<keyword evidence="10" id="KW-1185">Reference proteome</keyword>
<protein>
    <recommendedName>
        <fullName evidence="8">HAMP domain-containing protein</fullName>
    </recommendedName>
</protein>
<dbReference type="PANTHER" id="PTHR34220">
    <property type="entry name" value="SENSOR HISTIDINE KINASE YPDA"/>
    <property type="match status" value="1"/>
</dbReference>
<feature type="transmembrane region" description="Helical" evidence="7">
    <location>
        <begin position="12"/>
        <end position="37"/>
    </location>
</feature>
<evidence type="ECO:0000313" key="10">
    <source>
        <dbReference type="Proteomes" id="UP000656813"/>
    </source>
</evidence>
<evidence type="ECO:0000313" key="9">
    <source>
        <dbReference type="EMBL" id="GGH86442.1"/>
    </source>
</evidence>
<dbReference type="SUPFAM" id="SSF158472">
    <property type="entry name" value="HAMP domain-like"/>
    <property type="match status" value="1"/>
</dbReference>
<keyword evidence="7" id="KW-0812">Transmembrane</keyword>
<feature type="domain" description="HAMP" evidence="8">
    <location>
        <begin position="294"/>
        <end position="347"/>
    </location>
</feature>
<evidence type="ECO:0000256" key="3">
    <source>
        <dbReference type="ARBA" id="ARBA00022553"/>
    </source>
</evidence>
<accession>A0A8J2ZYF0</accession>
<name>A0A8J2ZYF0_9BACL</name>
<evidence type="ECO:0000256" key="5">
    <source>
        <dbReference type="ARBA" id="ARBA00022777"/>
    </source>
</evidence>
<dbReference type="PANTHER" id="PTHR34220:SF7">
    <property type="entry name" value="SENSOR HISTIDINE KINASE YPDA"/>
    <property type="match status" value="1"/>
</dbReference>
<proteinExistence type="predicted"/>
<sequence length="579" mass="66142">MTARRKMFSYLYIRNITYIICSVLVVTIPFLIMLYHYSRNEIIKQDNEAIRLINDRLDEFFQSIQLTEDTVATDSNFIVPLTLHYALPDYDSAKTEVAFRNVKKTISNLTLFQEGIQFCVIGRDGHLPINSTNQMINNSFVPKEANWYQKVLSNTKISHIIFNNQRDYYLSSSNAISIIRAITDNTDKPIAFIIMDVTYPTIRNIIAKSEPKIPIKIYDRTNTLLYTNIKNPTKDVQDSAILNRQTSQETGITITSYTRNHFFSGGIGQIVIISLITLLFYLICIFIISLLSTRRFTRPIFSLMKNMKEVNEGNLNVTAKYKGNIVELNDLFHSFNMLGQGLRHMIKVNYETNLLKTRAELNALYQKTDPHFLYNVLETISSQAIIDGSESASVMCQKLGAMLAYNLHGQDIVSLNSEIEHTKDYVFITKNCVSFHNIHINYDLDAVTLKQLIPKMTIQPILENCFKHAFDLDPVIPPQILISSKKADEFVIIKISDNGKGMYSNQLNGLNNRLKQMVNNLSFVSKDRIGIGLRQVHARLNDYYGSLYSIKIHSTLGKGTTVVLTVPKKVEEDETSCIK</sequence>
<dbReference type="GO" id="GO:0005886">
    <property type="term" value="C:plasma membrane"/>
    <property type="evidence" value="ECO:0007669"/>
    <property type="project" value="UniProtKB-SubCell"/>
</dbReference>
<dbReference type="EMBL" id="BMFV01000032">
    <property type="protein sequence ID" value="GGH86442.1"/>
    <property type="molecule type" value="Genomic_DNA"/>
</dbReference>